<evidence type="ECO:0000256" key="1">
    <source>
        <dbReference type="SAM" id="MobiDB-lite"/>
    </source>
</evidence>
<comment type="caution">
    <text evidence="2">The sequence shown here is derived from an EMBL/GenBank/DDBJ whole genome shotgun (WGS) entry which is preliminary data.</text>
</comment>
<proteinExistence type="predicted"/>
<dbReference type="RefSeq" id="WP_344784037.1">
    <property type="nucleotide sequence ID" value="NZ_BAAAZW010000006.1"/>
</dbReference>
<gene>
    <name evidence="2" type="ORF">GCM10022231_24130</name>
</gene>
<keyword evidence="3" id="KW-1185">Reference proteome</keyword>
<dbReference type="Proteomes" id="UP001418444">
    <property type="component" value="Unassembled WGS sequence"/>
</dbReference>
<feature type="region of interest" description="Disordered" evidence="1">
    <location>
        <begin position="92"/>
        <end position="118"/>
    </location>
</feature>
<dbReference type="EMBL" id="BAAAZW010000006">
    <property type="protein sequence ID" value="GAA3963050.1"/>
    <property type="molecule type" value="Genomic_DNA"/>
</dbReference>
<sequence>MSYSADRTGHGRWCTVLAPHPGILWTDDHGALGFQAVGKIATDDGIADYDGHDLHTVIDALAKAGMTATAAFDTLASLHGRDLKAGELDTWRPDRNRARPRLGELPPLQSTAQVMDEL</sequence>
<evidence type="ECO:0000313" key="3">
    <source>
        <dbReference type="Proteomes" id="UP001418444"/>
    </source>
</evidence>
<reference evidence="3" key="1">
    <citation type="journal article" date="2019" name="Int. J. Syst. Evol. Microbiol.">
        <title>The Global Catalogue of Microorganisms (GCM) 10K type strain sequencing project: providing services to taxonomists for standard genome sequencing and annotation.</title>
        <authorList>
            <consortium name="The Broad Institute Genomics Platform"/>
            <consortium name="The Broad Institute Genome Sequencing Center for Infectious Disease"/>
            <person name="Wu L."/>
            <person name="Ma J."/>
        </authorList>
    </citation>
    <scope>NUCLEOTIDE SEQUENCE [LARGE SCALE GENOMIC DNA]</scope>
    <source>
        <strain evidence="3">JCM 16923</strain>
    </source>
</reference>
<feature type="compositionally biased region" description="Polar residues" evidence="1">
    <location>
        <begin position="108"/>
        <end position="118"/>
    </location>
</feature>
<accession>A0ABP7PCI9</accession>
<organism evidence="2 3">
    <name type="scientific">Gordonia caeni</name>
    <dbReference type="NCBI Taxonomy" id="1007097"/>
    <lineage>
        <taxon>Bacteria</taxon>
        <taxon>Bacillati</taxon>
        <taxon>Actinomycetota</taxon>
        <taxon>Actinomycetes</taxon>
        <taxon>Mycobacteriales</taxon>
        <taxon>Gordoniaceae</taxon>
        <taxon>Gordonia</taxon>
    </lineage>
</organism>
<name>A0ABP7PCI9_9ACTN</name>
<protein>
    <submittedName>
        <fullName evidence="2">Uncharacterized protein</fullName>
    </submittedName>
</protein>
<evidence type="ECO:0000313" key="2">
    <source>
        <dbReference type="EMBL" id="GAA3963050.1"/>
    </source>
</evidence>